<protein>
    <submittedName>
        <fullName evidence="2">Uncharacterized protein</fullName>
    </submittedName>
</protein>
<dbReference type="EMBL" id="JARKIF010000001">
    <property type="protein sequence ID" value="KAJ7650060.1"/>
    <property type="molecule type" value="Genomic_DNA"/>
</dbReference>
<reference evidence="2" key="1">
    <citation type="submission" date="2023-03" db="EMBL/GenBank/DDBJ databases">
        <title>Massive genome expansion in bonnet fungi (Mycena s.s.) driven by repeated elements and novel gene families across ecological guilds.</title>
        <authorList>
            <consortium name="Lawrence Berkeley National Laboratory"/>
            <person name="Harder C.B."/>
            <person name="Miyauchi S."/>
            <person name="Viragh M."/>
            <person name="Kuo A."/>
            <person name="Thoen E."/>
            <person name="Andreopoulos B."/>
            <person name="Lu D."/>
            <person name="Skrede I."/>
            <person name="Drula E."/>
            <person name="Henrissat B."/>
            <person name="Morin E."/>
            <person name="Kohler A."/>
            <person name="Barry K."/>
            <person name="LaButti K."/>
            <person name="Morin E."/>
            <person name="Salamov A."/>
            <person name="Lipzen A."/>
            <person name="Mereny Z."/>
            <person name="Hegedus B."/>
            <person name="Baldrian P."/>
            <person name="Stursova M."/>
            <person name="Weitz H."/>
            <person name="Taylor A."/>
            <person name="Grigoriev I.V."/>
            <person name="Nagy L.G."/>
            <person name="Martin F."/>
            <person name="Kauserud H."/>
        </authorList>
    </citation>
    <scope>NUCLEOTIDE SEQUENCE</scope>
    <source>
        <strain evidence="2">9284</strain>
    </source>
</reference>
<accession>A0AAD7CIP1</accession>
<dbReference type="Proteomes" id="UP001221142">
    <property type="component" value="Unassembled WGS sequence"/>
</dbReference>
<feature type="chain" id="PRO_5041939486" evidence="1">
    <location>
        <begin position="24"/>
        <end position="241"/>
    </location>
</feature>
<proteinExistence type="predicted"/>
<organism evidence="2 3">
    <name type="scientific">Roridomyces roridus</name>
    <dbReference type="NCBI Taxonomy" id="1738132"/>
    <lineage>
        <taxon>Eukaryota</taxon>
        <taxon>Fungi</taxon>
        <taxon>Dikarya</taxon>
        <taxon>Basidiomycota</taxon>
        <taxon>Agaricomycotina</taxon>
        <taxon>Agaricomycetes</taxon>
        <taxon>Agaricomycetidae</taxon>
        <taxon>Agaricales</taxon>
        <taxon>Marasmiineae</taxon>
        <taxon>Mycenaceae</taxon>
        <taxon>Roridomyces</taxon>
    </lineage>
</organism>
<dbReference type="AlphaFoldDB" id="A0AAD7CIP1"/>
<sequence>MLGKTLVWRVSLPPLLLTEPSLALDPSVLCNAARLFSTPLASIVRASRCPAPVLRAFTRLLRPVRLHPLPTLAVLHLRLAQALPPRRLLVPTALLHPLATALPFLPQPLVAALLHQSAPVLLRRSPPLLVTAARPPRLPLVAALLHQFTPAAPLLLPRLLALAAPLPRLATALLFLHHLPTPAVPQFLPPPLAPALPCRPRLLVTAARQPPLRPTPALPQRLPRLLIPAVLRYLHPLVTSV</sequence>
<evidence type="ECO:0000256" key="1">
    <source>
        <dbReference type="SAM" id="SignalP"/>
    </source>
</evidence>
<feature type="signal peptide" evidence="1">
    <location>
        <begin position="1"/>
        <end position="23"/>
    </location>
</feature>
<evidence type="ECO:0000313" key="2">
    <source>
        <dbReference type="EMBL" id="KAJ7650060.1"/>
    </source>
</evidence>
<keyword evidence="3" id="KW-1185">Reference proteome</keyword>
<comment type="caution">
    <text evidence="2">The sequence shown here is derived from an EMBL/GenBank/DDBJ whole genome shotgun (WGS) entry which is preliminary data.</text>
</comment>
<gene>
    <name evidence="2" type="ORF">FB45DRAFT_886805</name>
</gene>
<name>A0AAD7CIP1_9AGAR</name>
<keyword evidence="1" id="KW-0732">Signal</keyword>
<evidence type="ECO:0000313" key="3">
    <source>
        <dbReference type="Proteomes" id="UP001221142"/>
    </source>
</evidence>